<dbReference type="Proteomes" id="UP001497535">
    <property type="component" value="Unassembled WGS sequence"/>
</dbReference>
<organism evidence="1 2">
    <name type="scientific">Meloidogyne enterolobii</name>
    <name type="common">Root-knot nematode worm</name>
    <name type="synonym">Meloidogyne mayaguensis</name>
    <dbReference type="NCBI Taxonomy" id="390850"/>
    <lineage>
        <taxon>Eukaryota</taxon>
        <taxon>Metazoa</taxon>
        <taxon>Ecdysozoa</taxon>
        <taxon>Nematoda</taxon>
        <taxon>Chromadorea</taxon>
        <taxon>Rhabditida</taxon>
        <taxon>Tylenchina</taxon>
        <taxon>Tylenchomorpha</taxon>
        <taxon>Tylenchoidea</taxon>
        <taxon>Meloidogynidae</taxon>
        <taxon>Meloidogyninae</taxon>
        <taxon>Meloidogyne</taxon>
    </lineage>
</organism>
<accession>A0ACB0Z5S2</accession>
<keyword evidence="2" id="KW-1185">Reference proteome</keyword>
<evidence type="ECO:0000313" key="2">
    <source>
        <dbReference type="Proteomes" id="UP001497535"/>
    </source>
</evidence>
<evidence type="ECO:0000313" key="1">
    <source>
        <dbReference type="EMBL" id="CAK5073928.1"/>
    </source>
</evidence>
<proteinExistence type="predicted"/>
<comment type="caution">
    <text evidence="1">The sequence shown here is derived from an EMBL/GenBank/DDBJ whole genome shotgun (WGS) entry which is preliminary data.</text>
</comment>
<protein>
    <submittedName>
        <fullName evidence="1">Uncharacterized protein</fullName>
    </submittedName>
</protein>
<sequence length="57" mass="6568">MGIFPRMEKLLVLNLRGNNLEHVGMDEKSFSHGRIQLNQQHIDTSDSRYTTKVAIQV</sequence>
<reference evidence="1" key="1">
    <citation type="submission" date="2023-11" db="EMBL/GenBank/DDBJ databases">
        <authorList>
            <person name="Poullet M."/>
        </authorList>
    </citation>
    <scope>NUCLEOTIDE SEQUENCE</scope>
    <source>
        <strain evidence="1">E1834</strain>
    </source>
</reference>
<dbReference type="EMBL" id="CAVMJV010000024">
    <property type="protein sequence ID" value="CAK5073928.1"/>
    <property type="molecule type" value="Genomic_DNA"/>
</dbReference>
<gene>
    <name evidence="1" type="ORF">MENTE1834_LOCUS20621</name>
</gene>
<name>A0ACB0Z5S2_MELEN</name>